<evidence type="ECO:0000259" key="3">
    <source>
        <dbReference type="Pfam" id="PF24837"/>
    </source>
</evidence>
<evidence type="ECO:0000256" key="1">
    <source>
        <dbReference type="SAM" id="MobiDB-lite"/>
    </source>
</evidence>
<dbReference type="InterPro" id="IPR056303">
    <property type="entry name" value="AMIN-like"/>
</dbReference>
<evidence type="ECO:0000256" key="2">
    <source>
        <dbReference type="SAM" id="SignalP"/>
    </source>
</evidence>
<name>A0ABW6SIZ8_9ACTN</name>
<feature type="compositionally biased region" description="Low complexity" evidence="1">
    <location>
        <begin position="24"/>
        <end position="38"/>
    </location>
</feature>
<dbReference type="PROSITE" id="PS51257">
    <property type="entry name" value="PROKAR_LIPOPROTEIN"/>
    <property type="match status" value="1"/>
</dbReference>
<dbReference type="EMBL" id="JBIASD010000001">
    <property type="protein sequence ID" value="MFF3664238.1"/>
    <property type="molecule type" value="Genomic_DNA"/>
</dbReference>
<feature type="region of interest" description="Disordered" evidence="1">
    <location>
        <begin position="24"/>
        <end position="107"/>
    </location>
</feature>
<feature type="compositionally biased region" description="Low complexity" evidence="1">
    <location>
        <begin position="50"/>
        <end position="81"/>
    </location>
</feature>
<reference evidence="4 5" key="1">
    <citation type="submission" date="2024-10" db="EMBL/GenBank/DDBJ databases">
        <title>The Natural Products Discovery Center: Release of the First 8490 Sequenced Strains for Exploring Actinobacteria Biosynthetic Diversity.</title>
        <authorList>
            <person name="Kalkreuter E."/>
            <person name="Kautsar S.A."/>
            <person name="Yang D."/>
            <person name="Bader C.D."/>
            <person name="Teijaro C.N."/>
            <person name="Fluegel L."/>
            <person name="Davis C.M."/>
            <person name="Simpson J.R."/>
            <person name="Lauterbach L."/>
            <person name="Steele A.D."/>
            <person name="Gui C."/>
            <person name="Meng S."/>
            <person name="Li G."/>
            <person name="Viehrig K."/>
            <person name="Ye F."/>
            <person name="Su P."/>
            <person name="Kiefer A.F."/>
            <person name="Nichols A."/>
            <person name="Cepeda A.J."/>
            <person name="Yan W."/>
            <person name="Fan B."/>
            <person name="Jiang Y."/>
            <person name="Adhikari A."/>
            <person name="Zheng C.-J."/>
            <person name="Schuster L."/>
            <person name="Cowan T.M."/>
            <person name="Smanski M.J."/>
            <person name="Chevrette M.G."/>
            <person name="De Carvalho L.P.S."/>
            <person name="Shen B."/>
        </authorList>
    </citation>
    <scope>NUCLEOTIDE SEQUENCE [LARGE SCALE GENOMIC DNA]</scope>
    <source>
        <strain evidence="4 5">NPDC002173</strain>
    </source>
</reference>
<feature type="signal peptide" evidence="2">
    <location>
        <begin position="1"/>
        <end position="21"/>
    </location>
</feature>
<dbReference type="Pfam" id="PF24837">
    <property type="entry name" value="AMIN-like"/>
    <property type="match status" value="1"/>
</dbReference>
<dbReference type="Proteomes" id="UP001602013">
    <property type="component" value="Unassembled WGS sequence"/>
</dbReference>
<organism evidence="4 5">
    <name type="scientific">Microtetraspora malaysiensis</name>
    <dbReference type="NCBI Taxonomy" id="161358"/>
    <lineage>
        <taxon>Bacteria</taxon>
        <taxon>Bacillati</taxon>
        <taxon>Actinomycetota</taxon>
        <taxon>Actinomycetes</taxon>
        <taxon>Streptosporangiales</taxon>
        <taxon>Streptosporangiaceae</taxon>
        <taxon>Microtetraspora</taxon>
    </lineage>
</organism>
<feature type="chain" id="PRO_5046794821" description="AMIN-like domain-containing protein" evidence="2">
    <location>
        <begin position="22"/>
        <end position="230"/>
    </location>
</feature>
<feature type="domain" description="AMIN-like" evidence="3">
    <location>
        <begin position="106"/>
        <end position="230"/>
    </location>
</feature>
<evidence type="ECO:0000313" key="4">
    <source>
        <dbReference type="EMBL" id="MFF3664238.1"/>
    </source>
</evidence>
<evidence type="ECO:0000313" key="5">
    <source>
        <dbReference type="Proteomes" id="UP001602013"/>
    </source>
</evidence>
<sequence>MKTSRALALALVPIAATLACGTTTTTASGGMAGDATTTVASPGTGAGRESAAPTAPTAATGTSSGNATSTGNAAATGNPAAKPGEPAPPTSTKPVTVSRHPAKPPTVTGVRFARHASFDRVVIDLSGSMPGYSVAWTDKLIHDASGDPVGLAGGAYLQVRITPAAAHNRAGDPTWKGPRQVAANLPNVRHIVNNGDFEGIVSVGLVLARKAGFRVLAQSGPSRIVIDVAH</sequence>
<protein>
    <recommendedName>
        <fullName evidence="3">AMIN-like domain-containing protein</fullName>
    </recommendedName>
</protein>
<accession>A0ABW6SIZ8</accession>
<dbReference type="RefSeq" id="WP_387408302.1">
    <property type="nucleotide sequence ID" value="NZ_JBIASD010000001.1"/>
</dbReference>
<keyword evidence="5" id="KW-1185">Reference proteome</keyword>
<keyword evidence="2" id="KW-0732">Signal</keyword>
<comment type="caution">
    <text evidence="4">The sequence shown here is derived from an EMBL/GenBank/DDBJ whole genome shotgun (WGS) entry which is preliminary data.</text>
</comment>
<gene>
    <name evidence="4" type="ORF">ACFYXI_01495</name>
</gene>
<proteinExistence type="predicted"/>